<evidence type="ECO:0000259" key="1">
    <source>
        <dbReference type="Pfam" id="PF00149"/>
    </source>
</evidence>
<dbReference type="GO" id="GO:0016787">
    <property type="term" value="F:hydrolase activity"/>
    <property type="evidence" value="ECO:0007669"/>
    <property type="project" value="InterPro"/>
</dbReference>
<dbReference type="InterPro" id="IPR026336">
    <property type="entry name" value="PdeM-like"/>
</dbReference>
<dbReference type="PANTHER" id="PTHR39323">
    <property type="entry name" value="BLR1149 PROTEIN"/>
    <property type="match status" value="1"/>
</dbReference>
<organism evidence="2 3">
    <name type="scientific">Granulibacter bethesdensis</name>
    <dbReference type="NCBI Taxonomy" id="364410"/>
    <lineage>
        <taxon>Bacteria</taxon>
        <taxon>Pseudomonadati</taxon>
        <taxon>Pseudomonadota</taxon>
        <taxon>Alphaproteobacteria</taxon>
        <taxon>Acetobacterales</taxon>
        <taxon>Acetobacteraceae</taxon>
        <taxon>Granulibacter</taxon>
    </lineage>
</organism>
<sequence length="245" mass="26917">MQSRPVRSIPTPVFAGGETLLLDPSGAVWWPAERILMVADLHLEKGSAAAMRGSLLPPWDSAATLDALENLILHYRPEQVIALGDSFHDRYGLERMQPQDAARLHGISRSTTFRWVLGNHDPVASEGLSGTFYAEHGLKRFIFRHEAASVPDGAMEFCGHHHPKASVSVRGTWLTRPCFVFSAERLMLPAFGTYAGGLDVSSPEIAQLFPQGGRIFLRGHGRLFSFSMPATTPTQPANSRAMRKS</sequence>
<dbReference type="InterPro" id="IPR004843">
    <property type="entry name" value="Calcineurin-like_PHP"/>
</dbReference>
<dbReference type="AlphaFoldDB" id="A0AAC9KC23"/>
<dbReference type="SUPFAM" id="SSF56300">
    <property type="entry name" value="Metallo-dependent phosphatases"/>
    <property type="match status" value="1"/>
</dbReference>
<evidence type="ECO:0000313" key="3">
    <source>
        <dbReference type="Proteomes" id="UP000182373"/>
    </source>
</evidence>
<dbReference type="EMBL" id="CP018191">
    <property type="protein sequence ID" value="APH54157.1"/>
    <property type="molecule type" value="Genomic_DNA"/>
</dbReference>
<dbReference type="RefSeq" id="WP_081368840.1">
    <property type="nucleotide sequence ID" value="NZ_CP018191.1"/>
</dbReference>
<dbReference type="Proteomes" id="UP000182373">
    <property type="component" value="Chromosome"/>
</dbReference>
<dbReference type="PANTHER" id="PTHR39323:SF1">
    <property type="entry name" value="BLR1149 PROTEIN"/>
    <property type="match status" value="1"/>
</dbReference>
<name>A0AAC9KC23_9PROT</name>
<dbReference type="NCBIfam" id="TIGR04123">
    <property type="entry name" value="P_estr_lig_assc"/>
    <property type="match status" value="1"/>
</dbReference>
<gene>
    <name evidence="2" type="ORF">GbCGDNIH9_0901</name>
</gene>
<dbReference type="InterPro" id="IPR029052">
    <property type="entry name" value="Metallo-depent_PP-like"/>
</dbReference>
<dbReference type="Gene3D" id="3.60.21.10">
    <property type="match status" value="1"/>
</dbReference>
<feature type="domain" description="Calcineurin-like phosphoesterase" evidence="1">
    <location>
        <begin position="34"/>
        <end position="139"/>
    </location>
</feature>
<evidence type="ECO:0000313" key="2">
    <source>
        <dbReference type="EMBL" id="APH54157.1"/>
    </source>
</evidence>
<proteinExistence type="predicted"/>
<accession>A0AAC9KC23</accession>
<reference evidence="3" key="1">
    <citation type="submission" date="2016-11" db="EMBL/GenBank/DDBJ databases">
        <title>Comparative genomic and phenotypic analysis of Granulibacter bethesdensis clinical isolates from patients with chronic granulomatous disease.</title>
        <authorList>
            <person name="Zarember K.A."/>
            <person name="Porcella S.F."/>
            <person name="Chu J."/>
            <person name="Ding L."/>
            <person name="Dahlstrom E."/>
            <person name="Barbian K."/>
            <person name="Martens C."/>
            <person name="Sykora L."/>
            <person name="Kramer S."/>
            <person name="Pettinato A.M."/>
            <person name="Hong H."/>
            <person name="Wald G."/>
            <person name="Berg L.J."/>
            <person name="Rogge L.S."/>
            <person name="Greenberg D.E."/>
            <person name="Falcone E.L."/>
            <person name="Neves J.F."/>
            <person name="Simoes M.J."/>
            <person name="Casal M."/>
            <person name="Rodriguez-Lopez F.C."/>
            <person name="Zelazny A."/>
            <person name="Gallin J.I."/>
            <person name="Holland S.M."/>
        </authorList>
    </citation>
    <scope>NUCLEOTIDE SEQUENCE [LARGE SCALE GENOMIC DNA]</scope>
    <source>
        <strain evidence="3">NIH9.1</strain>
    </source>
</reference>
<protein>
    <submittedName>
        <fullName evidence="2">Phosphoesterase family protein</fullName>
    </submittedName>
</protein>
<dbReference type="Pfam" id="PF00149">
    <property type="entry name" value="Metallophos"/>
    <property type="match status" value="1"/>
</dbReference>